<evidence type="ECO:0000313" key="3">
    <source>
        <dbReference type="Proteomes" id="UP000070250"/>
    </source>
</evidence>
<protein>
    <submittedName>
        <fullName evidence="2">Uncharacterized protein</fullName>
    </submittedName>
</protein>
<dbReference type="AlphaFoldDB" id="A0A127FDQ6"/>
<organism evidence="2 3">
    <name type="scientific">Steroidobacter denitrificans</name>
    <dbReference type="NCBI Taxonomy" id="465721"/>
    <lineage>
        <taxon>Bacteria</taxon>
        <taxon>Pseudomonadati</taxon>
        <taxon>Pseudomonadota</taxon>
        <taxon>Gammaproteobacteria</taxon>
        <taxon>Steroidobacterales</taxon>
        <taxon>Steroidobacteraceae</taxon>
        <taxon>Steroidobacter</taxon>
    </lineage>
</organism>
<reference evidence="2 3" key="1">
    <citation type="submission" date="2015-06" db="EMBL/GenBank/DDBJ databases">
        <title>A Comprehensive Approach to Explore the Metabolic and Phylogenetic Diversity of Bacterial Steroid Degradation in the Environment: Testosterone as an Example.</title>
        <authorList>
            <person name="Yang F.-C."/>
            <person name="Chen Y.-L."/>
            <person name="Yu C.-P."/>
            <person name="Tang S.-L."/>
            <person name="Wang P.-H."/>
            <person name="Ismail W."/>
            <person name="Wang C.-H."/>
            <person name="Yang C.-Y."/>
            <person name="Chiang Y.-R."/>
        </authorList>
    </citation>
    <scope>NUCLEOTIDE SEQUENCE [LARGE SCALE GENOMIC DNA]</scope>
    <source>
        <strain evidence="2 3">DSM 18526</strain>
    </source>
</reference>
<keyword evidence="3" id="KW-1185">Reference proteome</keyword>
<dbReference type="EMBL" id="CP011971">
    <property type="protein sequence ID" value="AMN47728.1"/>
    <property type="molecule type" value="Genomic_DNA"/>
</dbReference>
<evidence type="ECO:0000256" key="1">
    <source>
        <dbReference type="SAM" id="MobiDB-lite"/>
    </source>
</evidence>
<feature type="region of interest" description="Disordered" evidence="1">
    <location>
        <begin position="1"/>
        <end position="32"/>
    </location>
</feature>
<dbReference type="Proteomes" id="UP000070250">
    <property type="component" value="Chromosome"/>
</dbReference>
<accession>A0A127FDQ6</accession>
<dbReference type="KEGG" id="sdf:ACG33_11585"/>
<sequence>MLPQKGTRFHPDGIEATRMTEPKRARRFLPIRDERLQEPALLGSRLGPASAKGYFARPDADALRQ</sequence>
<name>A0A127FDQ6_STEDE</name>
<evidence type="ECO:0000313" key="2">
    <source>
        <dbReference type="EMBL" id="AMN47728.1"/>
    </source>
</evidence>
<feature type="compositionally biased region" description="Basic and acidic residues" evidence="1">
    <location>
        <begin position="9"/>
        <end position="23"/>
    </location>
</feature>
<gene>
    <name evidence="2" type="ORF">ACG33_11585</name>
</gene>
<proteinExistence type="predicted"/>